<name>A0A7X3LRR4_9HYPH</name>
<feature type="region of interest" description="Disordered" evidence="1">
    <location>
        <begin position="1"/>
        <end position="20"/>
    </location>
</feature>
<reference evidence="2 3" key="1">
    <citation type="submission" date="2019-12" db="EMBL/GenBank/DDBJ databases">
        <authorList>
            <person name="Li M."/>
        </authorList>
    </citation>
    <scope>NUCLEOTIDE SEQUENCE [LARGE SCALE GENOMIC DNA]</scope>
    <source>
        <strain evidence="2 3">GBMRC 2046</strain>
    </source>
</reference>
<evidence type="ECO:0000313" key="3">
    <source>
        <dbReference type="Proteomes" id="UP000433101"/>
    </source>
</evidence>
<evidence type="ECO:0000313" key="2">
    <source>
        <dbReference type="EMBL" id="MXN63873.1"/>
    </source>
</evidence>
<proteinExistence type="predicted"/>
<dbReference type="Proteomes" id="UP000433101">
    <property type="component" value="Unassembled WGS sequence"/>
</dbReference>
<organism evidence="2 3">
    <name type="scientific">Stappia sediminis</name>
    <dbReference type="NCBI Taxonomy" id="2692190"/>
    <lineage>
        <taxon>Bacteria</taxon>
        <taxon>Pseudomonadati</taxon>
        <taxon>Pseudomonadota</taxon>
        <taxon>Alphaproteobacteria</taxon>
        <taxon>Hyphomicrobiales</taxon>
        <taxon>Stappiaceae</taxon>
        <taxon>Stappia</taxon>
    </lineage>
</organism>
<dbReference type="AlphaFoldDB" id="A0A7X3LRR4"/>
<comment type="caution">
    <text evidence="2">The sequence shown here is derived from an EMBL/GenBank/DDBJ whole genome shotgun (WGS) entry which is preliminary data.</text>
</comment>
<dbReference type="EMBL" id="WUMV01000001">
    <property type="protein sequence ID" value="MXN63873.1"/>
    <property type="molecule type" value="Genomic_DNA"/>
</dbReference>
<sequence length="143" mass="16013">MTEKTAGDQRFPRHDPEIGRPEAEEILFRQLEEAARLFNEGQPKSRQAIYQSLEVVKSFLGSRSLSGQVIEPLSALKDDLLSIDTGTPSLFFGPKAPRSKVDLEAVRSRHRRKSILRLYTAACAEVLQRDGTSVGESPRIPYC</sequence>
<dbReference type="RefSeq" id="WP_160774093.1">
    <property type="nucleotide sequence ID" value="NZ_WUMV01000001.1"/>
</dbReference>
<gene>
    <name evidence="2" type="ORF">GR183_03065</name>
</gene>
<protein>
    <submittedName>
        <fullName evidence="2">Uncharacterized protein</fullName>
    </submittedName>
</protein>
<evidence type="ECO:0000256" key="1">
    <source>
        <dbReference type="SAM" id="MobiDB-lite"/>
    </source>
</evidence>
<keyword evidence="3" id="KW-1185">Reference proteome</keyword>
<accession>A0A7X3LRR4</accession>